<dbReference type="Proteomes" id="UP000184395">
    <property type="component" value="Unassembled WGS sequence"/>
</dbReference>
<evidence type="ECO:0000313" key="1">
    <source>
        <dbReference type="EMBL" id="SHL04415.1"/>
    </source>
</evidence>
<evidence type="ECO:0000313" key="2">
    <source>
        <dbReference type="Proteomes" id="UP000184395"/>
    </source>
</evidence>
<accession>A0A1M6XF24</accession>
<protein>
    <submittedName>
        <fullName evidence="1">Phage tail assembly chaperone protein, E, or 41 or 14</fullName>
    </submittedName>
</protein>
<dbReference type="Pfam" id="PF10109">
    <property type="entry name" value="Phage_TAC_7"/>
    <property type="match status" value="1"/>
</dbReference>
<proteinExistence type="predicted"/>
<organism evidence="1 2">
    <name type="scientific">Paraburkholderia terricola</name>
    <dbReference type="NCBI Taxonomy" id="169427"/>
    <lineage>
        <taxon>Bacteria</taxon>
        <taxon>Pseudomonadati</taxon>
        <taxon>Pseudomonadota</taxon>
        <taxon>Betaproteobacteria</taxon>
        <taxon>Burkholderiales</taxon>
        <taxon>Burkholderiaceae</taxon>
        <taxon>Paraburkholderia</taxon>
    </lineage>
</organism>
<dbReference type="STRING" id="169427.SAMN05192548_105528"/>
<dbReference type="InterPro" id="IPR019289">
    <property type="entry name" value="Phage_tail_E/E"/>
</dbReference>
<gene>
    <name evidence="1" type="ORF">SAMN05192548_105528</name>
</gene>
<name>A0A1M6XF24_9BURK</name>
<dbReference type="AlphaFoldDB" id="A0A1M6XF24"/>
<dbReference type="EMBL" id="FRAB01000055">
    <property type="protein sequence ID" value="SHL04415.1"/>
    <property type="molecule type" value="Genomic_DNA"/>
</dbReference>
<reference evidence="1 2" key="1">
    <citation type="submission" date="2016-11" db="EMBL/GenBank/DDBJ databases">
        <authorList>
            <person name="Jaros S."/>
            <person name="Januszkiewicz K."/>
            <person name="Wedrychowicz H."/>
        </authorList>
    </citation>
    <scope>NUCLEOTIDE SEQUENCE [LARGE SCALE GENOMIC DNA]</scope>
    <source>
        <strain evidence="1 2">LMG 20594</strain>
    </source>
</reference>
<sequence length="127" mass="13415">MDSNVDNNAAGNVVSNVVGSVVSNATDRIDSVTVKLDYPVAFDGVVRDTLTLRRPKVRDMRAAQKIAPGDEEGQELAIFAALAGVSPNDLEGMDLGDYHRVQDAYFRLTSAGTHQPENAQGAGKAAA</sequence>
<dbReference type="RefSeq" id="WP_235004995.1">
    <property type="nucleotide sequence ID" value="NZ_FRAB01000055.1"/>
</dbReference>